<dbReference type="AlphaFoldDB" id="A0A0F9K9B0"/>
<dbReference type="EMBL" id="LAZR01008476">
    <property type="protein sequence ID" value="KKM78553.1"/>
    <property type="molecule type" value="Genomic_DNA"/>
</dbReference>
<reference evidence="1" key="1">
    <citation type="journal article" date="2015" name="Nature">
        <title>Complex archaea that bridge the gap between prokaryotes and eukaryotes.</title>
        <authorList>
            <person name="Spang A."/>
            <person name="Saw J.H."/>
            <person name="Jorgensen S.L."/>
            <person name="Zaremba-Niedzwiedzka K."/>
            <person name="Martijn J."/>
            <person name="Lind A.E."/>
            <person name="van Eijk R."/>
            <person name="Schleper C."/>
            <person name="Guy L."/>
            <person name="Ettema T.J."/>
        </authorList>
    </citation>
    <scope>NUCLEOTIDE SEQUENCE</scope>
</reference>
<comment type="caution">
    <text evidence="1">The sequence shown here is derived from an EMBL/GenBank/DDBJ whole genome shotgun (WGS) entry which is preliminary data.</text>
</comment>
<accession>A0A0F9K9B0</accession>
<name>A0A0F9K9B0_9ZZZZ</name>
<protein>
    <submittedName>
        <fullName evidence="1">Uncharacterized protein</fullName>
    </submittedName>
</protein>
<organism evidence="1">
    <name type="scientific">marine sediment metagenome</name>
    <dbReference type="NCBI Taxonomy" id="412755"/>
    <lineage>
        <taxon>unclassified sequences</taxon>
        <taxon>metagenomes</taxon>
        <taxon>ecological metagenomes</taxon>
    </lineage>
</organism>
<evidence type="ECO:0000313" key="1">
    <source>
        <dbReference type="EMBL" id="KKM78553.1"/>
    </source>
</evidence>
<sequence>MGVMRIGTKTLVFGGHQVLLHPLFVGMAWRRLYHCLPSWREMVCIAIHDWGYWGKPDIDGEQGEQHPMWAAKKVGRWWGARYYNLVAYHSRFLARKDDKPLSRLCLPDKYGVALMPTWLWALLVWLSAEHEEYRHNEKYILWLKPGDSLRAWFRSYKQLCQLWIDTGDPWRTPDRDGS</sequence>
<proteinExistence type="predicted"/>
<gene>
    <name evidence="1" type="ORF">LCGC14_1358750</name>
</gene>